<name>A0A2P2LIL1_RHIMU</name>
<evidence type="ECO:0000256" key="1">
    <source>
        <dbReference type="SAM" id="MobiDB-lite"/>
    </source>
</evidence>
<feature type="region of interest" description="Disordered" evidence="1">
    <location>
        <begin position="1"/>
        <end position="32"/>
    </location>
</feature>
<evidence type="ECO:0000313" key="2">
    <source>
        <dbReference type="EMBL" id="MBX17790.1"/>
    </source>
</evidence>
<proteinExistence type="predicted"/>
<accession>A0A2P2LIL1</accession>
<dbReference type="AlphaFoldDB" id="A0A2P2LIL1"/>
<sequence length="32" mass="3448">MPDGNGQHADAATVKVWQPPLRSGHQQSSFCP</sequence>
<protein>
    <submittedName>
        <fullName evidence="2">Uncharacterized protein</fullName>
    </submittedName>
</protein>
<dbReference type="EMBL" id="GGEC01037306">
    <property type="protein sequence ID" value="MBX17790.1"/>
    <property type="molecule type" value="Transcribed_RNA"/>
</dbReference>
<reference evidence="2" key="1">
    <citation type="submission" date="2018-02" db="EMBL/GenBank/DDBJ databases">
        <title>Rhizophora mucronata_Transcriptome.</title>
        <authorList>
            <person name="Meera S.P."/>
            <person name="Sreeshan A."/>
            <person name="Augustine A."/>
        </authorList>
    </citation>
    <scope>NUCLEOTIDE SEQUENCE</scope>
    <source>
        <tissue evidence="2">Leaf</tissue>
    </source>
</reference>
<organism evidence="2">
    <name type="scientific">Rhizophora mucronata</name>
    <name type="common">Asiatic mangrove</name>
    <dbReference type="NCBI Taxonomy" id="61149"/>
    <lineage>
        <taxon>Eukaryota</taxon>
        <taxon>Viridiplantae</taxon>
        <taxon>Streptophyta</taxon>
        <taxon>Embryophyta</taxon>
        <taxon>Tracheophyta</taxon>
        <taxon>Spermatophyta</taxon>
        <taxon>Magnoliopsida</taxon>
        <taxon>eudicotyledons</taxon>
        <taxon>Gunneridae</taxon>
        <taxon>Pentapetalae</taxon>
        <taxon>rosids</taxon>
        <taxon>fabids</taxon>
        <taxon>Malpighiales</taxon>
        <taxon>Rhizophoraceae</taxon>
        <taxon>Rhizophora</taxon>
    </lineage>
</organism>